<evidence type="ECO:0000313" key="2">
    <source>
        <dbReference type="EMBL" id="EKX60655.1"/>
    </source>
</evidence>
<evidence type="ECO:0000256" key="1">
    <source>
        <dbReference type="SAM" id="MobiDB-lite"/>
    </source>
</evidence>
<sequence>MRCLRLLGDAVVAGRHQGSVRDQHGVLAEPFALLERERRPEAVDDAVGRRLRYPEQQGELAQGEVRAPVRGDQQDPVLQRQAPGPALTDRIRALPPQGGDQLAELTRTQPGERGYPRRLRRRDHTSHTKIISPVTSSYGTTLSSSMSSTVTD</sequence>
<gene>
    <name evidence="2" type="ORF">STRIP9103_01209</name>
</gene>
<comment type="caution">
    <text evidence="2">The sequence shown here is derived from an EMBL/GenBank/DDBJ whole genome shotgun (WGS) entry which is preliminary data.</text>
</comment>
<reference evidence="2 3" key="1">
    <citation type="submission" date="2012-11" db="EMBL/GenBank/DDBJ databases">
        <authorList>
            <person name="Huguet-Tapia J.C."/>
            <person name="Durkin A.S."/>
            <person name="Pettis G.S."/>
            <person name="Badger J.H."/>
        </authorList>
    </citation>
    <scope>NUCLEOTIDE SEQUENCE [LARGE SCALE GENOMIC DNA]</scope>
    <source>
        <strain evidence="2 3">91-03</strain>
    </source>
</reference>
<keyword evidence="3" id="KW-1185">Reference proteome</keyword>
<dbReference type="AlphaFoldDB" id="L1KJK2"/>
<evidence type="ECO:0000313" key="3">
    <source>
        <dbReference type="Proteomes" id="UP000010411"/>
    </source>
</evidence>
<protein>
    <submittedName>
        <fullName evidence="2">Uncharacterized protein</fullName>
    </submittedName>
</protein>
<name>L1KJK2_9ACTN</name>
<organism evidence="2 3">
    <name type="scientific">Streptomyces ipomoeae 91-03</name>
    <dbReference type="NCBI Taxonomy" id="698759"/>
    <lineage>
        <taxon>Bacteria</taxon>
        <taxon>Bacillati</taxon>
        <taxon>Actinomycetota</taxon>
        <taxon>Actinomycetes</taxon>
        <taxon>Kitasatosporales</taxon>
        <taxon>Streptomycetaceae</taxon>
        <taxon>Streptomyces</taxon>
    </lineage>
</organism>
<dbReference type="Proteomes" id="UP000010411">
    <property type="component" value="Unassembled WGS sequence"/>
</dbReference>
<proteinExistence type="predicted"/>
<feature type="compositionally biased region" description="Low complexity" evidence="1">
    <location>
        <begin position="135"/>
        <end position="152"/>
    </location>
</feature>
<dbReference type="EMBL" id="AEJC01000638">
    <property type="protein sequence ID" value="EKX60655.1"/>
    <property type="molecule type" value="Genomic_DNA"/>
</dbReference>
<accession>L1KJK2</accession>
<feature type="region of interest" description="Disordered" evidence="1">
    <location>
        <begin position="54"/>
        <end position="152"/>
    </location>
</feature>